<dbReference type="AlphaFoldDB" id="A0A1I1FWY3"/>
<keyword evidence="1" id="KW-0472">Membrane</keyword>
<dbReference type="Proteomes" id="UP000198832">
    <property type="component" value="Unassembled WGS sequence"/>
</dbReference>
<dbReference type="STRING" id="574651.SAMN04487968_103151"/>
<protein>
    <recommendedName>
        <fullName evidence="4">DUF2752 domain-containing protein</fullName>
    </recommendedName>
</protein>
<feature type="transmembrane region" description="Helical" evidence="1">
    <location>
        <begin position="113"/>
        <end position="130"/>
    </location>
</feature>
<proteinExistence type="predicted"/>
<organism evidence="2 3">
    <name type="scientific">Nocardioides terrae</name>
    <dbReference type="NCBI Taxonomy" id="574651"/>
    <lineage>
        <taxon>Bacteria</taxon>
        <taxon>Bacillati</taxon>
        <taxon>Actinomycetota</taxon>
        <taxon>Actinomycetes</taxon>
        <taxon>Propionibacteriales</taxon>
        <taxon>Nocardioidaceae</taxon>
        <taxon>Nocardioides</taxon>
    </lineage>
</organism>
<sequence>MTARAARAERLRAPLVTIGTLSAATLALHLRDPHQQGSWGFCPLAMMGVYCRGCGGLRAVNDLTDGNVGAAVSSNVLVAVGIPIAVAVLALWAVRAWRGTPMRPIPERAQHTLWWTAGVVALAFMVLRNTPTGAWLAP</sequence>
<dbReference type="OrthoDB" id="5966662at2"/>
<feature type="transmembrane region" description="Helical" evidence="1">
    <location>
        <begin position="68"/>
        <end position="92"/>
    </location>
</feature>
<keyword evidence="3" id="KW-1185">Reference proteome</keyword>
<keyword evidence="1" id="KW-0812">Transmembrane</keyword>
<keyword evidence="1" id="KW-1133">Transmembrane helix</keyword>
<reference evidence="2 3" key="1">
    <citation type="submission" date="2016-10" db="EMBL/GenBank/DDBJ databases">
        <authorList>
            <person name="de Groot N.N."/>
        </authorList>
    </citation>
    <scope>NUCLEOTIDE SEQUENCE [LARGE SCALE GENOMIC DNA]</scope>
    <source>
        <strain evidence="2 3">CGMCC 1.7056</strain>
    </source>
</reference>
<dbReference type="EMBL" id="FOLB01000003">
    <property type="protein sequence ID" value="SFC03542.1"/>
    <property type="molecule type" value="Genomic_DNA"/>
</dbReference>
<evidence type="ECO:0008006" key="4">
    <source>
        <dbReference type="Google" id="ProtNLM"/>
    </source>
</evidence>
<dbReference type="InterPro" id="IPR021215">
    <property type="entry name" value="DUF2752"/>
</dbReference>
<gene>
    <name evidence="2" type="ORF">SAMN04487968_103151</name>
</gene>
<feature type="transmembrane region" description="Helical" evidence="1">
    <location>
        <begin position="12"/>
        <end position="30"/>
    </location>
</feature>
<dbReference type="Pfam" id="PF10825">
    <property type="entry name" value="DUF2752"/>
    <property type="match status" value="1"/>
</dbReference>
<name>A0A1I1FWY3_9ACTN</name>
<evidence type="ECO:0000256" key="1">
    <source>
        <dbReference type="SAM" id="Phobius"/>
    </source>
</evidence>
<accession>A0A1I1FWY3</accession>
<evidence type="ECO:0000313" key="3">
    <source>
        <dbReference type="Proteomes" id="UP000198832"/>
    </source>
</evidence>
<dbReference type="RefSeq" id="WP_091121151.1">
    <property type="nucleotide sequence ID" value="NZ_FOLB01000003.1"/>
</dbReference>
<evidence type="ECO:0000313" key="2">
    <source>
        <dbReference type="EMBL" id="SFC03542.1"/>
    </source>
</evidence>